<evidence type="ECO:0000256" key="2">
    <source>
        <dbReference type="ARBA" id="ARBA00022692"/>
    </source>
</evidence>
<dbReference type="GO" id="GO:0012505">
    <property type="term" value="C:endomembrane system"/>
    <property type="evidence" value="ECO:0007669"/>
    <property type="project" value="UniProtKB-SubCell"/>
</dbReference>
<feature type="domain" description="CWH43-like N-terminal" evidence="6">
    <location>
        <begin position="26"/>
        <end position="240"/>
    </location>
</feature>
<keyword evidence="8" id="KW-1185">Reference proteome</keyword>
<evidence type="ECO:0000256" key="3">
    <source>
        <dbReference type="ARBA" id="ARBA00022989"/>
    </source>
</evidence>
<evidence type="ECO:0000256" key="5">
    <source>
        <dbReference type="SAM" id="Phobius"/>
    </source>
</evidence>
<reference evidence="7" key="1">
    <citation type="submission" date="2023-11" db="EMBL/GenBank/DDBJ databases">
        <authorList>
            <person name="De Vega J J."/>
            <person name="De Vega J J."/>
        </authorList>
    </citation>
    <scope>NUCLEOTIDE SEQUENCE</scope>
</reference>
<sequence>MSRRHQSRHPHTTRSEVEHYHPQWWYIWIPLFGAFIWFGTILSMLITWLAQGGTGRPRYPSQDSSVPYISDVGADLLKPLFVTGCCITAVALVVSLSLERYLRHSGRLIPAMRRREKVFSTLAVLSAFIGGLGIILLSIFDTKRFPTLHDIFLLVFMVGVVLSALFTCVEYRWISHDFRFIRELRRAYIAKGLIAFILVVLAIAFAATFTSSTSTGAILEWTIALGFTFYMLTFYYDFRMARGVHRNELTPSAVENQRRWVNMKQ</sequence>
<organism evidence="7 8">
    <name type="scientific">Mycena citricolor</name>
    <dbReference type="NCBI Taxonomy" id="2018698"/>
    <lineage>
        <taxon>Eukaryota</taxon>
        <taxon>Fungi</taxon>
        <taxon>Dikarya</taxon>
        <taxon>Basidiomycota</taxon>
        <taxon>Agaricomycotina</taxon>
        <taxon>Agaricomycetes</taxon>
        <taxon>Agaricomycetidae</taxon>
        <taxon>Agaricales</taxon>
        <taxon>Marasmiineae</taxon>
        <taxon>Mycenaceae</taxon>
        <taxon>Mycena</taxon>
    </lineage>
</organism>
<accession>A0AAD2H7K0</accession>
<feature type="transmembrane region" description="Helical" evidence="5">
    <location>
        <begin position="118"/>
        <end position="139"/>
    </location>
</feature>
<dbReference type="EMBL" id="CAVNYO010000138">
    <property type="protein sequence ID" value="CAK5268832.1"/>
    <property type="molecule type" value="Genomic_DNA"/>
</dbReference>
<feature type="transmembrane region" description="Helical" evidence="5">
    <location>
        <begin position="80"/>
        <end position="98"/>
    </location>
</feature>
<comment type="caution">
    <text evidence="7">The sequence shown here is derived from an EMBL/GenBank/DDBJ whole genome shotgun (WGS) entry which is preliminary data.</text>
</comment>
<feature type="transmembrane region" description="Helical" evidence="5">
    <location>
        <begin position="218"/>
        <end position="236"/>
    </location>
</feature>
<evidence type="ECO:0000256" key="1">
    <source>
        <dbReference type="ARBA" id="ARBA00004127"/>
    </source>
</evidence>
<feature type="transmembrane region" description="Helical" evidence="5">
    <location>
        <begin position="151"/>
        <end position="171"/>
    </location>
</feature>
<proteinExistence type="predicted"/>
<evidence type="ECO:0000256" key="4">
    <source>
        <dbReference type="ARBA" id="ARBA00023136"/>
    </source>
</evidence>
<name>A0AAD2H7K0_9AGAR</name>
<dbReference type="PANTHER" id="PTHR21324">
    <property type="entry name" value="FASTING-INDUCIBLE INTEGRAL MEMBRANE PROTEIN TM6P1-RELATED"/>
    <property type="match status" value="1"/>
</dbReference>
<comment type="subcellular location">
    <subcellularLocation>
        <location evidence="1">Endomembrane system</location>
        <topology evidence="1">Multi-pass membrane protein</topology>
    </subcellularLocation>
</comment>
<protein>
    <recommendedName>
        <fullName evidence="6">CWH43-like N-terminal domain-containing protein</fullName>
    </recommendedName>
</protein>
<dbReference type="Pfam" id="PF10277">
    <property type="entry name" value="Frag1"/>
    <property type="match status" value="1"/>
</dbReference>
<evidence type="ECO:0000259" key="6">
    <source>
        <dbReference type="Pfam" id="PF10277"/>
    </source>
</evidence>
<dbReference type="InterPro" id="IPR019402">
    <property type="entry name" value="CWH43_N"/>
</dbReference>
<gene>
    <name evidence="7" type="ORF">MYCIT1_LOCUS12116</name>
</gene>
<dbReference type="AlphaFoldDB" id="A0AAD2H7K0"/>
<dbReference type="PANTHER" id="PTHR21324:SF2">
    <property type="entry name" value="EG:22E5.9 PROTEIN"/>
    <property type="match status" value="1"/>
</dbReference>
<evidence type="ECO:0000313" key="8">
    <source>
        <dbReference type="Proteomes" id="UP001295794"/>
    </source>
</evidence>
<keyword evidence="3 5" id="KW-1133">Transmembrane helix</keyword>
<evidence type="ECO:0000313" key="7">
    <source>
        <dbReference type="EMBL" id="CAK5268832.1"/>
    </source>
</evidence>
<dbReference type="InterPro" id="IPR050911">
    <property type="entry name" value="DRAM/TMEM150_Autophagy_Mod"/>
</dbReference>
<dbReference type="GO" id="GO:0005886">
    <property type="term" value="C:plasma membrane"/>
    <property type="evidence" value="ECO:0007669"/>
    <property type="project" value="TreeGrafter"/>
</dbReference>
<keyword evidence="2 5" id="KW-0812">Transmembrane</keyword>
<dbReference type="Proteomes" id="UP001295794">
    <property type="component" value="Unassembled WGS sequence"/>
</dbReference>
<keyword evidence="4 5" id="KW-0472">Membrane</keyword>
<feature type="non-terminal residue" evidence="7">
    <location>
        <position position="1"/>
    </location>
</feature>
<feature type="transmembrane region" description="Helical" evidence="5">
    <location>
        <begin position="24"/>
        <end position="50"/>
    </location>
</feature>
<feature type="transmembrane region" description="Helical" evidence="5">
    <location>
        <begin position="192"/>
        <end position="212"/>
    </location>
</feature>